<accession>A0ABV8VSP5</accession>
<dbReference type="Pfam" id="PF14035">
    <property type="entry name" value="YlzJ"/>
    <property type="match status" value="1"/>
</dbReference>
<dbReference type="RefSeq" id="WP_390197322.1">
    <property type="nucleotide sequence ID" value="NZ_JBHSDV010000001.1"/>
</dbReference>
<keyword evidence="2" id="KW-1185">Reference proteome</keyword>
<reference evidence="2" key="1">
    <citation type="journal article" date="2019" name="Int. J. Syst. Evol. Microbiol.">
        <title>The Global Catalogue of Microorganisms (GCM) 10K type strain sequencing project: providing services to taxonomists for standard genome sequencing and annotation.</title>
        <authorList>
            <consortium name="The Broad Institute Genomics Platform"/>
            <consortium name="The Broad Institute Genome Sequencing Center for Infectious Disease"/>
            <person name="Wu L."/>
            <person name="Ma J."/>
        </authorList>
    </citation>
    <scope>NUCLEOTIDE SEQUENCE [LARGE SCALE GENOMIC DNA]</scope>
    <source>
        <strain evidence="2">KACC 14058</strain>
    </source>
</reference>
<name>A0ABV8VSP5_9BACI</name>
<gene>
    <name evidence="1" type="ORF">ACFOZ1_06475</name>
</gene>
<evidence type="ECO:0000313" key="1">
    <source>
        <dbReference type="EMBL" id="MFC4387456.1"/>
    </source>
</evidence>
<dbReference type="InterPro" id="IPR025619">
    <property type="entry name" value="YlzJ"/>
</dbReference>
<organism evidence="1 2">
    <name type="scientific">Gracilibacillus marinus</name>
    <dbReference type="NCBI Taxonomy" id="630535"/>
    <lineage>
        <taxon>Bacteria</taxon>
        <taxon>Bacillati</taxon>
        <taxon>Bacillota</taxon>
        <taxon>Bacilli</taxon>
        <taxon>Bacillales</taxon>
        <taxon>Bacillaceae</taxon>
        <taxon>Gracilibacillus</taxon>
    </lineage>
</organism>
<evidence type="ECO:0000313" key="2">
    <source>
        <dbReference type="Proteomes" id="UP001595880"/>
    </source>
</evidence>
<dbReference type="EMBL" id="JBHSDV010000001">
    <property type="protein sequence ID" value="MFC4387456.1"/>
    <property type="molecule type" value="Genomic_DNA"/>
</dbReference>
<comment type="caution">
    <text evidence="1">The sequence shown here is derived from an EMBL/GenBank/DDBJ whole genome shotgun (WGS) entry which is preliminary data.</text>
</comment>
<dbReference type="Proteomes" id="UP001595880">
    <property type="component" value="Unassembled WGS sequence"/>
</dbReference>
<sequence>MLYTPLCYNDVYPINANDFQQFQMIVYKNRQCYVQRLDDGSFQMYQLLSTNPYDYLEHAFHPGTIINNNNIM</sequence>
<proteinExistence type="predicted"/>
<protein>
    <submittedName>
        <fullName evidence="1">YlzJ-like family protein</fullName>
    </submittedName>
</protein>